<feature type="non-terminal residue" evidence="2">
    <location>
        <position position="1"/>
    </location>
</feature>
<dbReference type="AlphaFoldDB" id="A0A8H7AYR5"/>
<organism evidence="2 3">
    <name type="scientific">Alternaria burnsii</name>
    <dbReference type="NCBI Taxonomy" id="1187904"/>
    <lineage>
        <taxon>Eukaryota</taxon>
        <taxon>Fungi</taxon>
        <taxon>Dikarya</taxon>
        <taxon>Ascomycota</taxon>
        <taxon>Pezizomycotina</taxon>
        <taxon>Dothideomycetes</taxon>
        <taxon>Pleosporomycetidae</taxon>
        <taxon>Pleosporales</taxon>
        <taxon>Pleosporineae</taxon>
        <taxon>Pleosporaceae</taxon>
        <taxon>Alternaria</taxon>
        <taxon>Alternaria sect. Alternaria</taxon>
    </lineage>
</organism>
<dbReference type="EMBL" id="JAAABM010000019">
    <property type="protein sequence ID" value="KAF7671801.1"/>
    <property type="molecule type" value="Genomic_DNA"/>
</dbReference>
<evidence type="ECO:0000313" key="2">
    <source>
        <dbReference type="EMBL" id="KAF7671801.1"/>
    </source>
</evidence>
<feature type="compositionally biased region" description="Polar residues" evidence="1">
    <location>
        <begin position="119"/>
        <end position="131"/>
    </location>
</feature>
<name>A0A8H7AYR5_9PLEO</name>
<sequence length="162" mass="17396">KTSDKVSPQRQEGVPKNHGEIISQRDFTSKTASEHDKSSNTIAITPPDSDTGIQEGDRVGQEGYRVRSHVPSNTVTVITPPTSSDLTFLDSIISDISTYDSGYPILDLDTLDVTADSFSDDTLSPSDSPGTRATECDDGMNTGTFADETDWNVSSVTFGEQA</sequence>
<reference evidence="2" key="2">
    <citation type="submission" date="2020-08" db="EMBL/GenBank/DDBJ databases">
        <title>Draft Genome Sequence of Cumin Blight Pathogen Alternaria burnsii.</title>
        <authorList>
            <person name="Feng Z."/>
        </authorList>
    </citation>
    <scope>NUCLEOTIDE SEQUENCE</scope>
    <source>
        <strain evidence="2">CBS107.38</strain>
    </source>
</reference>
<dbReference type="Proteomes" id="UP000596902">
    <property type="component" value="Unassembled WGS sequence"/>
</dbReference>
<gene>
    <name evidence="2" type="ORF">GT037_010024</name>
</gene>
<reference evidence="2" key="1">
    <citation type="submission" date="2020-01" db="EMBL/GenBank/DDBJ databases">
        <authorList>
            <person name="Feng Z.H.Z."/>
        </authorList>
    </citation>
    <scope>NUCLEOTIDE SEQUENCE</scope>
    <source>
        <strain evidence="2">CBS107.38</strain>
    </source>
</reference>
<protein>
    <submittedName>
        <fullName evidence="2">Uncharacterized protein</fullName>
    </submittedName>
</protein>
<dbReference type="RefSeq" id="XP_038782162.1">
    <property type="nucleotide sequence ID" value="XM_038935071.1"/>
</dbReference>
<accession>A0A8H7AYR5</accession>
<proteinExistence type="predicted"/>
<feature type="region of interest" description="Disordered" evidence="1">
    <location>
        <begin position="119"/>
        <end position="147"/>
    </location>
</feature>
<feature type="non-terminal residue" evidence="2">
    <location>
        <position position="162"/>
    </location>
</feature>
<keyword evidence="3" id="KW-1185">Reference proteome</keyword>
<feature type="region of interest" description="Disordered" evidence="1">
    <location>
        <begin position="1"/>
        <end position="57"/>
    </location>
</feature>
<comment type="caution">
    <text evidence="2">The sequence shown here is derived from an EMBL/GenBank/DDBJ whole genome shotgun (WGS) entry which is preliminary data.</text>
</comment>
<evidence type="ECO:0000313" key="3">
    <source>
        <dbReference type="Proteomes" id="UP000596902"/>
    </source>
</evidence>
<dbReference type="GeneID" id="62208249"/>
<evidence type="ECO:0000256" key="1">
    <source>
        <dbReference type="SAM" id="MobiDB-lite"/>
    </source>
</evidence>
<feature type="compositionally biased region" description="Polar residues" evidence="1">
    <location>
        <begin position="1"/>
        <end position="10"/>
    </location>
</feature>